<reference evidence="1 2" key="1">
    <citation type="journal article" date="2018" name="PLoS ONE">
        <title>The draft genome of Kipferlia bialata reveals reductive genome evolution in fornicate parasites.</title>
        <authorList>
            <person name="Tanifuji G."/>
            <person name="Takabayashi S."/>
            <person name="Kume K."/>
            <person name="Takagi M."/>
            <person name="Nakayama T."/>
            <person name="Kamikawa R."/>
            <person name="Inagaki Y."/>
            <person name="Hashimoto T."/>
        </authorList>
    </citation>
    <scope>NUCLEOTIDE SEQUENCE [LARGE SCALE GENOMIC DNA]</scope>
    <source>
        <strain evidence="1">NY0173</strain>
    </source>
</reference>
<dbReference type="Gene3D" id="1.25.10.10">
    <property type="entry name" value="Leucine-rich Repeat Variant"/>
    <property type="match status" value="1"/>
</dbReference>
<dbReference type="SUPFAM" id="SSF48371">
    <property type="entry name" value="ARM repeat"/>
    <property type="match status" value="1"/>
</dbReference>
<gene>
    <name evidence="1" type="ORF">KIPB_017152</name>
</gene>
<organism evidence="1 2">
    <name type="scientific">Kipferlia bialata</name>
    <dbReference type="NCBI Taxonomy" id="797122"/>
    <lineage>
        <taxon>Eukaryota</taxon>
        <taxon>Metamonada</taxon>
        <taxon>Carpediemonas-like organisms</taxon>
        <taxon>Kipferlia</taxon>
    </lineage>
</organism>
<name>A0A9K3DF78_9EUKA</name>
<evidence type="ECO:0000313" key="1">
    <source>
        <dbReference type="EMBL" id="GIQ93008.1"/>
    </source>
</evidence>
<dbReference type="OrthoDB" id="7537227at2759"/>
<feature type="non-terminal residue" evidence="1">
    <location>
        <position position="38"/>
    </location>
</feature>
<comment type="caution">
    <text evidence="1">The sequence shown here is derived from an EMBL/GenBank/DDBJ whole genome shotgun (WGS) entry which is preliminary data.</text>
</comment>
<dbReference type="AlphaFoldDB" id="A0A9K3DF78"/>
<dbReference type="InterPro" id="IPR016024">
    <property type="entry name" value="ARM-type_fold"/>
</dbReference>
<dbReference type="Proteomes" id="UP000265618">
    <property type="component" value="Unassembled WGS sequence"/>
</dbReference>
<feature type="non-terminal residue" evidence="1">
    <location>
        <position position="1"/>
    </location>
</feature>
<accession>A0A9K3DF78</accession>
<protein>
    <recommendedName>
        <fullName evidence="3">Armadillo repeat containing 4</fullName>
    </recommendedName>
</protein>
<evidence type="ECO:0008006" key="3">
    <source>
        <dbReference type="Google" id="ProtNLM"/>
    </source>
</evidence>
<evidence type="ECO:0000313" key="2">
    <source>
        <dbReference type="Proteomes" id="UP000265618"/>
    </source>
</evidence>
<proteinExistence type="predicted"/>
<sequence>VCEALSNVALNNDCAKIIAEKGGVRLLWSLLQSSDHNV</sequence>
<keyword evidence="2" id="KW-1185">Reference proteome</keyword>
<dbReference type="InterPro" id="IPR011989">
    <property type="entry name" value="ARM-like"/>
</dbReference>
<dbReference type="EMBL" id="BDIP01011173">
    <property type="protein sequence ID" value="GIQ93008.1"/>
    <property type="molecule type" value="Genomic_DNA"/>
</dbReference>